<keyword evidence="1" id="KW-0812">Transmembrane</keyword>
<comment type="caution">
    <text evidence="2">The sequence shown here is derived from an EMBL/GenBank/DDBJ whole genome shotgun (WGS) entry which is preliminary data.</text>
</comment>
<dbReference type="Proteomes" id="UP000276133">
    <property type="component" value="Unassembled WGS sequence"/>
</dbReference>
<organism evidence="2 3">
    <name type="scientific">Brachionus plicatilis</name>
    <name type="common">Marine rotifer</name>
    <name type="synonym">Brachionus muelleri</name>
    <dbReference type="NCBI Taxonomy" id="10195"/>
    <lineage>
        <taxon>Eukaryota</taxon>
        <taxon>Metazoa</taxon>
        <taxon>Spiralia</taxon>
        <taxon>Gnathifera</taxon>
        <taxon>Rotifera</taxon>
        <taxon>Eurotatoria</taxon>
        <taxon>Monogononta</taxon>
        <taxon>Pseudotrocha</taxon>
        <taxon>Ploima</taxon>
        <taxon>Brachionidae</taxon>
        <taxon>Brachionus</taxon>
    </lineage>
</organism>
<accession>A0A3M7S6T9</accession>
<feature type="transmembrane region" description="Helical" evidence="1">
    <location>
        <begin position="6"/>
        <end position="24"/>
    </location>
</feature>
<keyword evidence="1" id="KW-0472">Membrane</keyword>
<proteinExistence type="predicted"/>
<reference evidence="2 3" key="1">
    <citation type="journal article" date="2018" name="Sci. Rep.">
        <title>Genomic signatures of local adaptation to the degree of environmental predictability in rotifers.</title>
        <authorList>
            <person name="Franch-Gras L."/>
            <person name="Hahn C."/>
            <person name="Garcia-Roger E.M."/>
            <person name="Carmona M.J."/>
            <person name="Serra M."/>
            <person name="Gomez A."/>
        </authorList>
    </citation>
    <scope>NUCLEOTIDE SEQUENCE [LARGE SCALE GENOMIC DNA]</scope>
    <source>
        <strain evidence="2">HYR1</strain>
    </source>
</reference>
<gene>
    <name evidence="2" type="ORF">BpHYR1_017750</name>
</gene>
<sequence length="82" mass="9406">MTLSGASSKQIIFFIFFAVLLIIFKLHKYKTSFFLERVLFLVCESGDERVTLLMSFTKSNQLLANLADFFAFNGTFSSQLFD</sequence>
<evidence type="ECO:0000313" key="2">
    <source>
        <dbReference type="EMBL" id="RNA31379.1"/>
    </source>
</evidence>
<keyword evidence="1" id="KW-1133">Transmembrane helix</keyword>
<evidence type="ECO:0000313" key="3">
    <source>
        <dbReference type="Proteomes" id="UP000276133"/>
    </source>
</evidence>
<keyword evidence="3" id="KW-1185">Reference proteome</keyword>
<dbReference type="EMBL" id="REGN01001950">
    <property type="protein sequence ID" value="RNA31379.1"/>
    <property type="molecule type" value="Genomic_DNA"/>
</dbReference>
<evidence type="ECO:0000256" key="1">
    <source>
        <dbReference type="SAM" id="Phobius"/>
    </source>
</evidence>
<dbReference type="AlphaFoldDB" id="A0A3M7S6T9"/>
<name>A0A3M7S6T9_BRAPC</name>
<protein>
    <submittedName>
        <fullName evidence="2">Uncharacterized protein</fullName>
    </submittedName>
</protein>